<dbReference type="Gene3D" id="1.10.4100.10">
    <property type="entry name" value="2-methylcitrate dehydratase PrpD"/>
    <property type="match status" value="1"/>
</dbReference>
<dbReference type="SUPFAM" id="SSF103378">
    <property type="entry name" value="2-methylcitrate dehydratase PrpD"/>
    <property type="match status" value="1"/>
</dbReference>
<protein>
    <submittedName>
        <fullName evidence="4">2-methylcitrate dehydratase</fullName>
    </submittedName>
</protein>
<comment type="similarity">
    <text evidence="1">Belongs to the PrpD family.</text>
</comment>
<dbReference type="InterPro" id="IPR045336">
    <property type="entry name" value="MmgE_PrpD_N"/>
</dbReference>
<evidence type="ECO:0000313" key="5">
    <source>
        <dbReference type="Proteomes" id="UP000196878"/>
    </source>
</evidence>
<feature type="domain" description="MmgE/PrpD N-terminal" evidence="2">
    <location>
        <begin position="12"/>
        <end position="257"/>
    </location>
</feature>
<dbReference type="InterPro" id="IPR042183">
    <property type="entry name" value="MmgE/PrpD_sf_1"/>
</dbReference>
<evidence type="ECO:0000313" key="4">
    <source>
        <dbReference type="EMBL" id="OWJ77968.1"/>
    </source>
</evidence>
<dbReference type="InterPro" id="IPR036148">
    <property type="entry name" value="MmgE/PrpD_sf"/>
</dbReference>
<evidence type="ECO:0000259" key="2">
    <source>
        <dbReference type="Pfam" id="PF03972"/>
    </source>
</evidence>
<feature type="domain" description="MmgE/PrpD C-terminal" evidence="3">
    <location>
        <begin position="277"/>
        <end position="435"/>
    </location>
</feature>
<dbReference type="Pfam" id="PF03972">
    <property type="entry name" value="MmgE_PrpD_N"/>
    <property type="match status" value="1"/>
</dbReference>
<keyword evidence="5" id="KW-1185">Reference proteome</keyword>
<dbReference type="GO" id="GO:0016829">
    <property type="term" value="F:lyase activity"/>
    <property type="evidence" value="ECO:0007669"/>
    <property type="project" value="InterPro"/>
</dbReference>
<dbReference type="EMBL" id="NIPW01000015">
    <property type="protein sequence ID" value="OWJ77968.1"/>
    <property type="molecule type" value="Genomic_DNA"/>
</dbReference>
<organism evidence="4 5">
    <name type="scientific">Haematobacter genomosp. 1</name>
    <dbReference type="NCBI Taxonomy" id="366618"/>
    <lineage>
        <taxon>Bacteria</taxon>
        <taxon>Pseudomonadati</taxon>
        <taxon>Pseudomonadota</taxon>
        <taxon>Alphaproteobacteria</taxon>
        <taxon>Rhodobacterales</taxon>
        <taxon>Paracoccaceae</taxon>
        <taxon>Haematobacter</taxon>
    </lineage>
</organism>
<proteinExistence type="inferred from homology"/>
<dbReference type="Gene3D" id="3.30.1330.120">
    <property type="entry name" value="2-methylcitrate dehydratase PrpD"/>
    <property type="match status" value="1"/>
</dbReference>
<dbReference type="InterPro" id="IPR045337">
    <property type="entry name" value="MmgE_PrpD_C"/>
</dbReference>
<dbReference type="PANTHER" id="PTHR16943:SF8">
    <property type="entry name" value="2-METHYLCITRATE DEHYDRATASE"/>
    <property type="match status" value="1"/>
</dbReference>
<evidence type="ECO:0000259" key="3">
    <source>
        <dbReference type="Pfam" id="PF19305"/>
    </source>
</evidence>
<dbReference type="AlphaFoldDB" id="A0A212ABI0"/>
<accession>A0A212ABI0</accession>
<dbReference type="OrthoDB" id="9795089at2"/>
<name>A0A212ABI0_9RHOB</name>
<comment type="caution">
    <text evidence="4">The sequence shown here is derived from an EMBL/GenBank/DDBJ whole genome shotgun (WGS) entry which is preliminary data.</text>
</comment>
<sequence length="464" mass="48888">MERETASDITGTLARFAALTSWKDMPPEVPRRALALTTDLVGSILRAAGEAESSPAVLAMVERLGMAGSGPCTVFGLNRRYGAAAAALLNGTFGHSLDFDDTHSDSSLHPSAPVVPAALAAAELTDASGEALLEAIVVGFEVCCRLGMALDPTAHYARGFHPTATAGVFGAAAAAGHIFGLDPERMSAAFGIAASQASGSLQFLENGAWNKRYQVGEAAMKGLMAATMAQEGFVGSRAPIEGRMGLLAGYTDDPHPENATAGLGEIWETLRIGVKPYPACRYTHAAVDGLLALQKQHGWKAEEVGAISVGLHRNGITLVGAPIEAKRQARSIVEGQFSMPFAAAVALLRQRFGWDDYDLLGTPEAEAIAARVDVWQDSSLEGLRHPFGATLRVEARGEHHELRVPDPSGEPETFPDDTAMAAKFRALARPVLNADSDTWLAHLRGLETAVSVRGHLTGLVTGRV</sequence>
<dbReference type="PANTHER" id="PTHR16943">
    <property type="entry name" value="2-METHYLCITRATE DEHYDRATASE-RELATED"/>
    <property type="match status" value="1"/>
</dbReference>
<evidence type="ECO:0000256" key="1">
    <source>
        <dbReference type="ARBA" id="ARBA00006174"/>
    </source>
</evidence>
<gene>
    <name evidence="4" type="ORF">CDV49_10325</name>
</gene>
<reference evidence="4 5" key="1">
    <citation type="submission" date="2016-12" db="EMBL/GenBank/DDBJ databases">
        <title>Comparison of Traditional DNA-DNA Hybridization with In Silico Genomic Analysis.</title>
        <authorList>
            <person name="Nicholson A.C."/>
            <person name="Humrighouse B.W."/>
            <person name="Graziano J."/>
            <person name="Lasker B."/>
            <person name="Whitney A.M."/>
            <person name="Mcquiston J.R."/>
        </authorList>
    </citation>
    <scope>NUCLEOTIDE SEQUENCE [LARGE SCALE GENOMIC DNA]</scope>
    <source>
        <strain evidence="4 5">H2240</strain>
    </source>
</reference>
<dbReference type="InterPro" id="IPR005656">
    <property type="entry name" value="MmgE_PrpD"/>
</dbReference>
<dbReference type="InterPro" id="IPR042188">
    <property type="entry name" value="MmgE/PrpD_sf_2"/>
</dbReference>
<dbReference type="Proteomes" id="UP000196878">
    <property type="component" value="Unassembled WGS sequence"/>
</dbReference>
<dbReference type="RefSeq" id="WP_088215517.1">
    <property type="nucleotide sequence ID" value="NZ_NIPW01000015.1"/>
</dbReference>
<dbReference type="Pfam" id="PF19305">
    <property type="entry name" value="MmgE_PrpD_C"/>
    <property type="match status" value="1"/>
</dbReference>